<dbReference type="Gene3D" id="3.30.390.30">
    <property type="match status" value="1"/>
</dbReference>
<dbReference type="EnsemblProtists" id="EOD36869">
    <property type="protein sequence ID" value="EOD36869"/>
    <property type="gene ID" value="EMIHUDRAFT_415026"/>
</dbReference>
<dbReference type="InterPro" id="IPR004099">
    <property type="entry name" value="Pyr_nucl-diS_OxRdtase_dimer"/>
</dbReference>
<dbReference type="Gene3D" id="3.50.50.60">
    <property type="entry name" value="FAD/NAD(P)-binding domain"/>
    <property type="match status" value="2"/>
</dbReference>
<keyword evidence="5" id="KW-0520">NAD</keyword>
<dbReference type="PANTHER" id="PTHR43014:SF2">
    <property type="entry name" value="MERCURIC REDUCTASE"/>
    <property type="match status" value="1"/>
</dbReference>
<reference evidence="10" key="1">
    <citation type="journal article" date="2013" name="Nature">
        <title>Pan genome of the phytoplankton Emiliania underpins its global distribution.</title>
        <authorList>
            <person name="Read B.A."/>
            <person name="Kegel J."/>
            <person name="Klute M.J."/>
            <person name="Kuo A."/>
            <person name="Lefebvre S.C."/>
            <person name="Maumus F."/>
            <person name="Mayer C."/>
            <person name="Miller J."/>
            <person name="Monier A."/>
            <person name="Salamov A."/>
            <person name="Young J."/>
            <person name="Aguilar M."/>
            <person name="Claverie J.M."/>
            <person name="Frickenhaus S."/>
            <person name="Gonzalez K."/>
            <person name="Herman E.K."/>
            <person name="Lin Y.C."/>
            <person name="Napier J."/>
            <person name="Ogata H."/>
            <person name="Sarno A.F."/>
            <person name="Shmutz J."/>
            <person name="Schroeder D."/>
            <person name="de Vargas C."/>
            <person name="Verret F."/>
            <person name="von Dassow P."/>
            <person name="Valentin K."/>
            <person name="Van de Peer Y."/>
            <person name="Wheeler G."/>
            <person name="Dacks J.B."/>
            <person name="Delwiche C.F."/>
            <person name="Dyhrman S.T."/>
            <person name="Glockner G."/>
            <person name="John U."/>
            <person name="Richards T."/>
            <person name="Worden A.Z."/>
            <person name="Zhang X."/>
            <person name="Grigoriev I.V."/>
            <person name="Allen A.E."/>
            <person name="Bidle K."/>
            <person name="Borodovsky M."/>
            <person name="Bowler C."/>
            <person name="Brownlee C."/>
            <person name="Cock J.M."/>
            <person name="Elias M."/>
            <person name="Gladyshev V.N."/>
            <person name="Groth M."/>
            <person name="Guda C."/>
            <person name="Hadaegh A."/>
            <person name="Iglesias-Rodriguez M.D."/>
            <person name="Jenkins J."/>
            <person name="Jones B.M."/>
            <person name="Lawson T."/>
            <person name="Leese F."/>
            <person name="Lindquist E."/>
            <person name="Lobanov A."/>
            <person name="Lomsadze A."/>
            <person name="Malik S.B."/>
            <person name="Marsh M.E."/>
            <person name="Mackinder L."/>
            <person name="Mock T."/>
            <person name="Mueller-Roeber B."/>
            <person name="Pagarete A."/>
            <person name="Parker M."/>
            <person name="Probert I."/>
            <person name="Quesneville H."/>
            <person name="Raines C."/>
            <person name="Rensing S.A."/>
            <person name="Riano-Pachon D.M."/>
            <person name="Richier S."/>
            <person name="Rokitta S."/>
            <person name="Shiraiwa Y."/>
            <person name="Soanes D.M."/>
            <person name="van der Giezen M."/>
            <person name="Wahlund T.M."/>
            <person name="Williams B."/>
            <person name="Wilson W."/>
            <person name="Wolfe G."/>
            <person name="Wurch L.L."/>
        </authorList>
    </citation>
    <scope>NUCLEOTIDE SEQUENCE</scope>
</reference>
<dbReference type="PRINTS" id="PR00411">
    <property type="entry name" value="PNDRDTASEI"/>
</dbReference>
<keyword evidence="2" id="KW-0285">Flavoprotein</keyword>
<comment type="similarity">
    <text evidence="1">Belongs to the class-I pyridine nucleotide-disulfide oxidoreductase family.</text>
</comment>
<feature type="binding site" evidence="5">
    <location>
        <position position="348"/>
    </location>
    <ligand>
        <name>FAD</name>
        <dbReference type="ChEBI" id="CHEBI:57692"/>
    </ligand>
</feature>
<dbReference type="PIRSF" id="PIRSF000350">
    <property type="entry name" value="Mercury_reductase_MerA"/>
    <property type="match status" value="1"/>
</dbReference>
<dbReference type="InterPro" id="IPR023753">
    <property type="entry name" value="FAD/NAD-binding_dom"/>
</dbReference>
<dbReference type="SUPFAM" id="SSF51905">
    <property type="entry name" value="FAD/NAD(P)-binding domain"/>
    <property type="match status" value="1"/>
</dbReference>
<organism evidence="9 10">
    <name type="scientific">Emiliania huxleyi (strain CCMP1516)</name>
    <dbReference type="NCBI Taxonomy" id="280463"/>
    <lineage>
        <taxon>Eukaryota</taxon>
        <taxon>Haptista</taxon>
        <taxon>Haptophyta</taxon>
        <taxon>Prymnesiophyceae</taxon>
        <taxon>Isochrysidales</taxon>
        <taxon>Noelaerhabdaceae</taxon>
        <taxon>Emiliania</taxon>
    </lineage>
</organism>
<keyword evidence="5" id="KW-0547">Nucleotide-binding</keyword>
<dbReference type="SUPFAM" id="SSF55424">
    <property type="entry name" value="FAD/NAD-linked reductases, dimerisation (C-terminal) domain"/>
    <property type="match status" value="1"/>
</dbReference>
<evidence type="ECO:0000256" key="6">
    <source>
        <dbReference type="PIRSR" id="PIRSR000350-4"/>
    </source>
</evidence>
<evidence type="ECO:0008006" key="11">
    <source>
        <dbReference type="Google" id="ProtNLM"/>
    </source>
</evidence>
<evidence type="ECO:0000313" key="10">
    <source>
        <dbReference type="Proteomes" id="UP000013827"/>
    </source>
</evidence>
<evidence type="ECO:0000256" key="4">
    <source>
        <dbReference type="ARBA" id="ARBA00023002"/>
    </source>
</evidence>
<dbReference type="eggNOG" id="KOG1335">
    <property type="taxonomic scope" value="Eukaryota"/>
</dbReference>
<evidence type="ECO:0000313" key="9">
    <source>
        <dbReference type="EnsemblProtists" id="EOD36869"/>
    </source>
</evidence>
<comment type="cofactor">
    <cofactor evidence="5">
        <name>FAD</name>
        <dbReference type="ChEBI" id="CHEBI:57692"/>
    </cofactor>
    <text evidence="5">Binds 1 FAD per subunit.</text>
</comment>
<dbReference type="Pfam" id="PF07992">
    <property type="entry name" value="Pyr_redox_2"/>
    <property type="match status" value="1"/>
</dbReference>
<keyword evidence="4" id="KW-0560">Oxidoreductase</keyword>
<feature type="domain" description="FAD/NAD(P)-binding" evidence="8">
    <location>
        <begin position="19"/>
        <end position="363"/>
    </location>
</feature>
<dbReference type="GO" id="GO:0050660">
    <property type="term" value="F:flavin adenine dinucleotide binding"/>
    <property type="evidence" value="ECO:0007669"/>
    <property type="project" value="TreeGrafter"/>
</dbReference>
<dbReference type="HOGENOM" id="CLU_016755_1_0_1"/>
<dbReference type="STRING" id="2903.R1FTP5"/>
<dbReference type="InterPro" id="IPR001100">
    <property type="entry name" value="Pyr_nuc-diS_OxRdtase"/>
</dbReference>
<dbReference type="Proteomes" id="UP000013827">
    <property type="component" value="Unassembled WGS sequence"/>
</dbReference>
<dbReference type="PRINTS" id="PR00368">
    <property type="entry name" value="FADPNR"/>
</dbReference>
<dbReference type="Pfam" id="PF02852">
    <property type="entry name" value="Pyr_redox_dim"/>
    <property type="match status" value="1"/>
</dbReference>
<dbReference type="PANTHER" id="PTHR43014">
    <property type="entry name" value="MERCURIC REDUCTASE"/>
    <property type="match status" value="1"/>
</dbReference>
<feature type="disulfide bond" description="Redox-active" evidence="6">
    <location>
        <begin position="56"/>
        <end position="61"/>
    </location>
</feature>
<name>A0A0D3KM84_EMIH1</name>
<dbReference type="RefSeq" id="XP_005789298.1">
    <property type="nucleotide sequence ID" value="XM_005789241.1"/>
</dbReference>
<feature type="binding site" evidence="5">
    <location>
        <position position="65"/>
    </location>
    <ligand>
        <name>FAD</name>
        <dbReference type="ChEBI" id="CHEBI:57692"/>
    </ligand>
</feature>
<dbReference type="FunFam" id="3.30.390.30:FF:000001">
    <property type="entry name" value="Dihydrolipoyl dehydrogenase"/>
    <property type="match status" value="1"/>
</dbReference>
<dbReference type="GO" id="GO:0003955">
    <property type="term" value="F:NAD(P)H dehydrogenase (quinone) activity"/>
    <property type="evidence" value="ECO:0007669"/>
    <property type="project" value="TreeGrafter"/>
</dbReference>
<dbReference type="OMA" id="SHAFAKC"/>
<feature type="binding site" evidence="5">
    <location>
        <begin position="221"/>
        <end position="228"/>
    </location>
    <ligand>
        <name>NAD(+)</name>
        <dbReference type="ChEBI" id="CHEBI:57540"/>
    </ligand>
</feature>
<keyword evidence="3 5" id="KW-0274">FAD</keyword>
<reference evidence="9" key="2">
    <citation type="submission" date="2024-10" db="UniProtKB">
        <authorList>
            <consortium name="EnsemblProtists"/>
        </authorList>
    </citation>
    <scope>IDENTIFICATION</scope>
</reference>
<evidence type="ECO:0000256" key="1">
    <source>
        <dbReference type="ARBA" id="ARBA00007532"/>
    </source>
</evidence>
<protein>
    <recommendedName>
        <fullName evidence="11">Mercuric reductase</fullName>
    </recommendedName>
</protein>
<evidence type="ECO:0000256" key="2">
    <source>
        <dbReference type="ARBA" id="ARBA00022630"/>
    </source>
</evidence>
<feature type="domain" description="Pyridine nucleotide-disulphide oxidoreductase dimerisation" evidence="7">
    <location>
        <begin position="384"/>
        <end position="494"/>
    </location>
</feature>
<evidence type="ECO:0000256" key="3">
    <source>
        <dbReference type="ARBA" id="ARBA00022827"/>
    </source>
</evidence>
<accession>A0A0D3KM84</accession>
<dbReference type="AlphaFoldDB" id="A0A0D3KM84"/>
<sequence>MMALAHLLPGGSLAGPTSFDLLVVGGGSAGLTAAKFAARFGKSVALIERERLGGDCTWTGCVPSKTLLASAERAHALRTAAEFGVAQPATVSVDMAAVKARIGRTIGQIYDADDSPEALRALGIETVSGAATLVDARRVSVSSGGGGTATVYEATKGVVLATGARPRPLDIRGIASVPHLTYEGIFSLDTHPDPDLTLTLTLSYEGIFSLDTLPERLTVVGGGPVGCELAQAFARLGSSVTLVAPRLLPGHEPEASDDLAAALRADGVALVAARAAAVEARAGGGHALTCSDGSVVEGTALLSAVGRVPVTEGLGLSALGVELSAATGGIAVDAKLRTTVKGVYAAGDCTGDQQYTHYAGFQGAIAARNILLPLSDQGVATSRVPGCVFTSPEVAKVGLTESEARAEGKAGGVAVAYRRMGQVDRAVTMGEASLGFLKVVYEPRSGAILGATVMGPSAGELISEISVAMAGKVKLPALASIMHAYPTVSIALQQLAAEVYYNQLEASMPLYNALSRLGL</sequence>
<dbReference type="PaxDb" id="2903-EOD36869"/>
<feature type="binding site" evidence="5">
    <location>
        <position position="306"/>
    </location>
    <ligand>
        <name>NAD(+)</name>
        <dbReference type="ChEBI" id="CHEBI:57540"/>
    </ligand>
</feature>
<evidence type="ECO:0000256" key="5">
    <source>
        <dbReference type="PIRSR" id="PIRSR000350-3"/>
    </source>
</evidence>
<evidence type="ECO:0000259" key="7">
    <source>
        <dbReference type="Pfam" id="PF02852"/>
    </source>
</evidence>
<dbReference type="InterPro" id="IPR016156">
    <property type="entry name" value="FAD/NAD-linked_Rdtase_dimer_sf"/>
</dbReference>
<keyword evidence="10" id="KW-1185">Reference proteome</keyword>
<dbReference type="GeneID" id="17282139"/>
<dbReference type="InterPro" id="IPR036188">
    <property type="entry name" value="FAD/NAD-bd_sf"/>
</dbReference>
<evidence type="ECO:0000259" key="8">
    <source>
        <dbReference type="Pfam" id="PF07992"/>
    </source>
</evidence>
<proteinExistence type="inferred from homology"/>
<dbReference type="KEGG" id="ehx:EMIHUDRAFT_415026"/>